<protein>
    <submittedName>
        <fullName evidence="1">Uncharacterized protein</fullName>
    </submittedName>
</protein>
<dbReference type="GeneID" id="73472854"/>
<evidence type="ECO:0000313" key="2">
    <source>
        <dbReference type="Proteomes" id="UP000694255"/>
    </source>
</evidence>
<evidence type="ECO:0000313" key="1">
    <source>
        <dbReference type="EMBL" id="KAG7660429.1"/>
    </source>
</evidence>
<dbReference type="RefSeq" id="XP_049260663.1">
    <property type="nucleotide sequence ID" value="XM_049410187.1"/>
</dbReference>
<proteinExistence type="predicted"/>
<name>A0A8J5QDE0_9ASCO</name>
<sequence>MDNANGYRKTIVYLINHEIPTLKELYCVEVPEKDNKECYETLEFIKLDKEEDILYDIAYRSLTIYDEVYFYKINNTYYVKSKLASIDRYGDECPLEFIDIIASIWYRETCEFVPETTLTFYKSREYEYTEHDDNLFSLYHLESFTDFKLSNRIEDIARVFKIKDKQDMLEIEHRIDHEWKRWYVFIDQDSIEVRDMYQRFDEVVVYKYNELESILEELLTDWIW</sequence>
<accession>A0A8J5QDE0</accession>
<gene>
    <name evidence="1" type="ORF">J8A68_006055</name>
</gene>
<keyword evidence="2" id="KW-1185">Reference proteome</keyword>
<organism evidence="1 2">
    <name type="scientific">[Candida] subhashii</name>
    <dbReference type="NCBI Taxonomy" id="561895"/>
    <lineage>
        <taxon>Eukaryota</taxon>
        <taxon>Fungi</taxon>
        <taxon>Dikarya</taxon>
        <taxon>Ascomycota</taxon>
        <taxon>Saccharomycotina</taxon>
        <taxon>Pichiomycetes</taxon>
        <taxon>Debaryomycetaceae</taxon>
        <taxon>Spathaspora</taxon>
    </lineage>
</organism>
<dbReference type="Proteomes" id="UP000694255">
    <property type="component" value="Unassembled WGS sequence"/>
</dbReference>
<dbReference type="AlphaFoldDB" id="A0A8J5QDE0"/>
<comment type="caution">
    <text evidence="1">The sequence shown here is derived from an EMBL/GenBank/DDBJ whole genome shotgun (WGS) entry which is preliminary data.</text>
</comment>
<dbReference type="EMBL" id="JAGSYN010000305">
    <property type="protein sequence ID" value="KAG7660429.1"/>
    <property type="molecule type" value="Genomic_DNA"/>
</dbReference>
<reference evidence="1 2" key="1">
    <citation type="journal article" date="2021" name="DNA Res.">
        <title>Genome analysis of Candida subhashii reveals its hybrid nature and dual mitochondrial genome conformations.</title>
        <authorList>
            <person name="Mixao V."/>
            <person name="Hegedusova E."/>
            <person name="Saus E."/>
            <person name="Pryszcz L.P."/>
            <person name="Cillingova A."/>
            <person name="Nosek J."/>
            <person name="Gabaldon T."/>
        </authorList>
    </citation>
    <scope>NUCLEOTIDE SEQUENCE [LARGE SCALE GENOMIC DNA]</scope>
    <source>
        <strain evidence="1 2">CBS 10753</strain>
    </source>
</reference>